<dbReference type="PIRSF" id="PIRSF003180">
    <property type="entry name" value="DiGMPpdiest_YuxH"/>
    <property type="match status" value="1"/>
</dbReference>
<evidence type="ECO:0000313" key="2">
    <source>
        <dbReference type="EMBL" id="SBS28736.1"/>
    </source>
</evidence>
<dbReference type="Pfam" id="PF08668">
    <property type="entry name" value="HDOD"/>
    <property type="match status" value="1"/>
</dbReference>
<reference evidence="2 3" key="1">
    <citation type="submission" date="2016-06" db="EMBL/GenBank/DDBJ databases">
        <authorList>
            <person name="Kjaerup R.B."/>
            <person name="Dalgaard T.S."/>
            <person name="Juul-Madsen H.R."/>
        </authorList>
    </citation>
    <scope>NUCLEOTIDE SEQUENCE [LARGE SCALE GENOMIC DNA]</scope>
    <source>
        <strain evidence="2 3">CECT 5080</strain>
    </source>
</reference>
<dbReference type="Gene3D" id="3.20.20.450">
    <property type="entry name" value="EAL domain"/>
    <property type="match status" value="1"/>
</dbReference>
<organism evidence="2 3">
    <name type="scientific">Marinomonas aquimarina</name>
    <dbReference type="NCBI Taxonomy" id="295068"/>
    <lineage>
        <taxon>Bacteria</taxon>
        <taxon>Pseudomonadati</taxon>
        <taxon>Pseudomonadota</taxon>
        <taxon>Gammaproteobacteria</taxon>
        <taxon>Oceanospirillales</taxon>
        <taxon>Oceanospirillaceae</taxon>
        <taxon>Marinomonas</taxon>
    </lineage>
</organism>
<dbReference type="EMBL" id="FLOC01000005">
    <property type="protein sequence ID" value="SBS28736.1"/>
    <property type="molecule type" value="Genomic_DNA"/>
</dbReference>
<dbReference type="AlphaFoldDB" id="A0A1A8T9P8"/>
<dbReference type="Proteomes" id="UP000092627">
    <property type="component" value="Unassembled WGS sequence"/>
</dbReference>
<accession>A0A1A8T9P8</accession>
<dbReference type="InterPro" id="IPR001633">
    <property type="entry name" value="EAL_dom"/>
</dbReference>
<proteinExistence type="predicted"/>
<dbReference type="PANTHER" id="PTHR33525">
    <property type="match status" value="1"/>
</dbReference>
<evidence type="ECO:0000313" key="3">
    <source>
        <dbReference type="Proteomes" id="UP000092627"/>
    </source>
</evidence>
<evidence type="ECO:0000259" key="1">
    <source>
        <dbReference type="PROSITE" id="PS51833"/>
    </source>
</evidence>
<dbReference type="PANTHER" id="PTHR33525:SF4">
    <property type="entry name" value="CYCLIC DI-GMP PHOSPHODIESTERASE CDGJ"/>
    <property type="match status" value="1"/>
</dbReference>
<dbReference type="Gene3D" id="1.10.3210.10">
    <property type="entry name" value="Hypothetical protein af1432"/>
    <property type="match status" value="1"/>
</dbReference>
<dbReference type="PROSITE" id="PS51833">
    <property type="entry name" value="HDOD"/>
    <property type="match status" value="1"/>
</dbReference>
<dbReference type="InterPro" id="IPR052340">
    <property type="entry name" value="RNase_Y/CdgJ"/>
</dbReference>
<dbReference type="SUPFAM" id="SSF141868">
    <property type="entry name" value="EAL domain-like"/>
    <property type="match status" value="1"/>
</dbReference>
<protein>
    <submittedName>
        <fullName evidence="2">EAL domain protein</fullName>
    </submittedName>
</protein>
<dbReference type="Pfam" id="PF00563">
    <property type="entry name" value="EAL"/>
    <property type="match status" value="1"/>
</dbReference>
<name>A0A1A8T9P8_9GAMM</name>
<dbReference type="STRING" id="295068.MAQ5080_01193"/>
<dbReference type="InterPro" id="IPR013976">
    <property type="entry name" value="HDOD"/>
</dbReference>
<dbReference type="SUPFAM" id="SSF109604">
    <property type="entry name" value="HD-domain/PDEase-like"/>
    <property type="match status" value="1"/>
</dbReference>
<feature type="domain" description="HDOD" evidence="1">
    <location>
        <begin position="207"/>
        <end position="392"/>
    </location>
</feature>
<dbReference type="OrthoDB" id="9804751at2"/>
<dbReference type="InterPro" id="IPR014408">
    <property type="entry name" value="dGMP_Pdiesterase_EAL/HD-GYP"/>
</dbReference>
<dbReference type="InterPro" id="IPR035919">
    <property type="entry name" value="EAL_sf"/>
</dbReference>
<sequence>MDLEKYTNYDELMMAQQPIYDRHKKLFGYELLFRGEHEDRAVVDNPEVATSQVLVNLCIGISELEVQTRRPFFINMTSDLVLSDAFFPISPETVYIEILEDQPITPAFVEAVKGWFEKGFRFVLDDYQFSAEYAPLLPYVSMVKVDVLSTPPHTVLGEIEALKQRKIQLIAEKVENQEMFQVCSELGFEYYQGYFLSRPEIVKGKRIEADVQSALRLLNTLQNEAVSMTAVAQLVGQSPTLSYQMLRLLNSPVVGLTKNVESIKEAVVYIGLEQLKRWSMLITLSSQKLNDPEVLKMLLIRARCCELLAAQSKSISTDQAFTVGMISGMDRILQISKQELLSQVALNRELQSAILEFEGPLGRILFSATSIEEERWDRIAQLPTKVRGYLNAAFFDALQWANKITVALK</sequence>
<dbReference type="RefSeq" id="WP_067206873.1">
    <property type="nucleotide sequence ID" value="NZ_FLOC01000005.1"/>
</dbReference>
<gene>
    <name evidence="2" type="ORF">MAQ5080_01193</name>
</gene>
<dbReference type="SMART" id="SM00052">
    <property type="entry name" value="EAL"/>
    <property type="match status" value="1"/>
</dbReference>
<keyword evidence="3" id="KW-1185">Reference proteome</keyword>